<feature type="non-terminal residue" evidence="2">
    <location>
        <position position="1"/>
    </location>
</feature>
<comment type="caution">
    <text evidence="2">The sequence shown here is derived from an EMBL/GenBank/DDBJ whole genome shotgun (WGS) entry which is preliminary data.</text>
</comment>
<evidence type="ECO:0000313" key="2">
    <source>
        <dbReference type="EMBL" id="MCE5167697.1"/>
    </source>
</evidence>
<feature type="region of interest" description="Disordered" evidence="1">
    <location>
        <begin position="1"/>
        <end position="24"/>
    </location>
</feature>
<evidence type="ECO:0000256" key="1">
    <source>
        <dbReference type="SAM" id="MobiDB-lite"/>
    </source>
</evidence>
<feature type="region of interest" description="Disordered" evidence="1">
    <location>
        <begin position="39"/>
        <end position="108"/>
    </location>
</feature>
<feature type="compositionally biased region" description="Polar residues" evidence="1">
    <location>
        <begin position="39"/>
        <end position="48"/>
    </location>
</feature>
<evidence type="ECO:0000313" key="3">
    <source>
        <dbReference type="Proteomes" id="UP000823775"/>
    </source>
</evidence>
<gene>
    <name evidence="2" type="ORF">HAX54_017271</name>
</gene>
<feature type="non-terminal residue" evidence="2">
    <location>
        <position position="108"/>
    </location>
</feature>
<organism evidence="2 3">
    <name type="scientific">Datura stramonium</name>
    <name type="common">Jimsonweed</name>
    <name type="synonym">Common thornapple</name>
    <dbReference type="NCBI Taxonomy" id="4076"/>
    <lineage>
        <taxon>Eukaryota</taxon>
        <taxon>Viridiplantae</taxon>
        <taxon>Streptophyta</taxon>
        <taxon>Embryophyta</taxon>
        <taxon>Tracheophyta</taxon>
        <taxon>Spermatophyta</taxon>
        <taxon>Magnoliopsida</taxon>
        <taxon>eudicotyledons</taxon>
        <taxon>Gunneridae</taxon>
        <taxon>Pentapetalae</taxon>
        <taxon>asterids</taxon>
        <taxon>lamiids</taxon>
        <taxon>Solanales</taxon>
        <taxon>Solanaceae</taxon>
        <taxon>Solanoideae</taxon>
        <taxon>Datureae</taxon>
        <taxon>Datura</taxon>
    </lineage>
</organism>
<feature type="compositionally biased region" description="Pro residues" evidence="1">
    <location>
        <begin position="1"/>
        <end position="14"/>
    </location>
</feature>
<proteinExistence type="predicted"/>
<feature type="compositionally biased region" description="Low complexity" evidence="1">
    <location>
        <begin position="88"/>
        <end position="108"/>
    </location>
</feature>
<dbReference type="Proteomes" id="UP000823775">
    <property type="component" value="Unassembled WGS sequence"/>
</dbReference>
<keyword evidence="3" id="KW-1185">Reference proteome</keyword>
<reference evidence="2 3" key="1">
    <citation type="journal article" date="2021" name="BMC Genomics">
        <title>Datura genome reveals duplications of psychoactive alkaloid biosynthetic genes and high mutation rate following tissue culture.</title>
        <authorList>
            <person name="Rajewski A."/>
            <person name="Carter-House D."/>
            <person name="Stajich J."/>
            <person name="Litt A."/>
        </authorList>
    </citation>
    <scope>NUCLEOTIDE SEQUENCE [LARGE SCALE GENOMIC DNA]</scope>
    <source>
        <strain evidence="2">AR-01</strain>
    </source>
</reference>
<sequence>RRPYPLLFPSPSPPHCSGKRHRRTPHLLFLSPHADLTSSLLRQRTTSPHPLFSSPRRKPPLTPANNSSTRPTETTNQPPNSHHAFLFLSPLRRPTPTALPPSRLHPSR</sequence>
<dbReference type="EMBL" id="JACEIK010213838">
    <property type="protein sequence ID" value="MCE5167697.1"/>
    <property type="molecule type" value="Genomic_DNA"/>
</dbReference>
<accession>A0ABS8Y9X8</accession>
<feature type="compositionally biased region" description="Polar residues" evidence="1">
    <location>
        <begin position="63"/>
        <end position="80"/>
    </location>
</feature>
<protein>
    <submittedName>
        <fullName evidence="2">Uncharacterized protein</fullName>
    </submittedName>
</protein>
<name>A0ABS8Y9X8_DATST</name>